<dbReference type="EMBL" id="CP023344">
    <property type="protein sequence ID" value="ATC63096.1"/>
    <property type="molecule type" value="Genomic_DNA"/>
</dbReference>
<accession>A0A290QA32</accession>
<protein>
    <recommendedName>
        <fullName evidence="4">Iron transporter</fullName>
    </recommendedName>
</protein>
<feature type="transmembrane region" description="Helical" evidence="1">
    <location>
        <begin position="55"/>
        <end position="75"/>
    </location>
</feature>
<gene>
    <name evidence="2" type="ORF">CMV30_03500</name>
</gene>
<keyword evidence="3" id="KW-1185">Reference proteome</keyword>
<dbReference type="KEGG" id="vbh:CMV30_03500"/>
<dbReference type="Pfam" id="PF12365">
    <property type="entry name" value="DUF3649"/>
    <property type="match status" value="1"/>
</dbReference>
<proteinExistence type="predicted"/>
<feature type="transmembrane region" description="Helical" evidence="1">
    <location>
        <begin position="20"/>
        <end position="46"/>
    </location>
</feature>
<keyword evidence="1" id="KW-1133">Transmembrane helix</keyword>
<feature type="transmembrane region" description="Helical" evidence="1">
    <location>
        <begin position="81"/>
        <end position="101"/>
    </location>
</feature>
<dbReference type="Proteomes" id="UP000217265">
    <property type="component" value="Chromosome"/>
</dbReference>
<evidence type="ECO:0008006" key="4">
    <source>
        <dbReference type="Google" id="ProtNLM"/>
    </source>
</evidence>
<sequence length="108" mass="11009">MTIRTTRATSGGVKTSRWAIASRALAAVLGGYALAAGVNVALALALKNSGPREDVILLATMPAFLVWAGAVVWVFAARTAWRAWAGVAIPSAVIAAAVWFLKSGGAAS</sequence>
<dbReference type="InterPro" id="IPR022109">
    <property type="entry name" value="DUF3649"/>
</dbReference>
<keyword evidence="1" id="KW-0472">Membrane</keyword>
<reference evidence="2 3" key="1">
    <citation type="submission" date="2017-09" db="EMBL/GenBank/DDBJ databases">
        <title>Complete genome sequence of Verrucomicrobial strain HZ-65, isolated from freshwater.</title>
        <authorList>
            <person name="Choi A."/>
        </authorList>
    </citation>
    <scope>NUCLEOTIDE SEQUENCE [LARGE SCALE GENOMIC DNA]</scope>
    <source>
        <strain evidence="2 3">HZ-65</strain>
    </source>
</reference>
<keyword evidence="1" id="KW-0812">Transmembrane</keyword>
<name>A0A290QA32_9BACT</name>
<evidence type="ECO:0000256" key="1">
    <source>
        <dbReference type="SAM" id="Phobius"/>
    </source>
</evidence>
<dbReference type="AlphaFoldDB" id="A0A290QA32"/>
<evidence type="ECO:0000313" key="3">
    <source>
        <dbReference type="Proteomes" id="UP000217265"/>
    </source>
</evidence>
<evidence type="ECO:0000313" key="2">
    <source>
        <dbReference type="EMBL" id="ATC63096.1"/>
    </source>
</evidence>
<organism evidence="2 3">
    <name type="scientific">Nibricoccus aquaticus</name>
    <dbReference type="NCBI Taxonomy" id="2576891"/>
    <lineage>
        <taxon>Bacteria</taxon>
        <taxon>Pseudomonadati</taxon>
        <taxon>Verrucomicrobiota</taxon>
        <taxon>Opitutia</taxon>
        <taxon>Opitutales</taxon>
        <taxon>Opitutaceae</taxon>
        <taxon>Nibricoccus</taxon>
    </lineage>
</organism>